<keyword evidence="3 9" id="KW-0813">Transport</keyword>
<dbReference type="InterPro" id="IPR000644">
    <property type="entry name" value="CBS_dom"/>
</dbReference>
<evidence type="ECO:0000259" key="10">
    <source>
        <dbReference type="PROSITE" id="PS51371"/>
    </source>
</evidence>
<dbReference type="SUPFAM" id="SSF54631">
    <property type="entry name" value="CBS-domain pair"/>
    <property type="match status" value="1"/>
</dbReference>
<dbReference type="KEGG" id="ngv:CDO52_19535"/>
<dbReference type="PROSITE" id="PS51371">
    <property type="entry name" value="CBS"/>
    <property type="match status" value="2"/>
</dbReference>
<evidence type="ECO:0000256" key="5">
    <source>
        <dbReference type="ARBA" id="ARBA00022842"/>
    </source>
</evidence>
<name>A0A223S9B7_9ACTN</name>
<evidence type="ECO:0000256" key="1">
    <source>
        <dbReference type="ARBA" id="ARBA00004141"/>
    </source>
</evidence>
<dbReference type="Proteomes" id="UP000215005">
    <property type="component" value="Chromosome"/>
</dbReference>
<keyword evidence="6 9" id="KW-1133">Transmembrane helix</keyword>
<comment type="subcellular location">
    <subcellularLocation>
        <location evidence="9">Cell membrane</location>
        <topology evidence="9">Multi-pass membrane protein</topology>
    </subcellularLocation>
    <subcellularLocation>
        <location evidence="1">Membrane</location>
        <topology evidence="1">Multi-pass membrane protein</topology>
    </subcellularLocation>
</comment>
<keyword evidence="4 9" id="KW-0812">Transmembrane</keyword>
<dbReference type="RefSeq" id="WP_017619235.1">
    <property type="nucleotide sequence ID" value="NZ_ANBG01000232.1"/>
</dbReference>
<feature type="domain" description="CBS" evidence="10">
    <location>
        <begin position="199"/>
        <end position="254"/>
    </location>
</feature>
<dbReference type="GO" id="GO:0046872">
    <property type="term" value="F:metal ion binding"/>
    <property type="evidence" value="ECO:0007669"/>
    <property type="project" value="UniProtKB-KW"/>
</dbReference>
<feature type="transmembrane region" description="Helical" evidence="9">
    <location>
        <begin position="308"/>
        <end position="335"/>
    </location>
</feature>
<dbReference type="Pfam" id="PF03448">
    <property type="entry name" value="MgtE_N"/>
    <property type="match status" value="1"/>
</dbReference>
<evidence type="ECO:0000256" key="6">
    <source>
        <dbReference type="ARBA" id="ARBA00022989"/>
    </source>
</evidence>
<feature type="domain" description="CBS" evidence="10">
    <location>
        <begin position="135"/>
        <end position="198"/>
    </location>
</feature>
<dbReference type="Gene3D" id="3.10.580.10">
    <property type="entry name" value="CBS-domain"/>
    <property type="match status" value="1"/>
</dbReference>
<accession>A0A223S9B7</accession>
<dbReference type="SUPFAM" id="SSF158791">
    <property type="entry name" value="MgtE N-terminal domain-like"/>
    <property type="match status" value="1"/>
</dbReference>
<dbReference type="InterPro" id="IPR046342">
    <property type="entry name" value="CBS_dom_sf"/>
</dbReference>
<dbReference type="GO" id="GO:0015095">
    <property type="term" value="F:magnesium ion transmembrane transporter activity"/>
    <property type="evidence" value="ECO:0007669"/>
    <property type="project" value="UniProtKB-UniRule"/>
</dbReference>
<keyword evidence="5 9" id="KW-0460">Magnesium</keyword>
<dbReference type="NCBIfam" id="TIGR00400">
    <property type="entry name" value="mgtE"/>
    <property type="match status" value="1"/>
</dbReference>
<dbReference type="EMBL" id="CP022753">
    <property type="protein sequence ID" value="ASU84701.1"/>
    <property type="molecule type" value="Genomic_DNA"/>
</dbReference>
<evidence type="ECO:0000313" key="12">
    <source>
        <dbReference type="Proteomes" id="UP000215005"/>
    </source>
</evidence>
<dbReference type="Gene3D" id="1.10.357.20">
    <property type="entry name" value="SLC41 divalent cation transporters, integral membrane domain"/>
    <property type="match status" value="1"/>
</dbReference>
<dbReference type="InterPro" id="IPR006667">
    <property type="entry name" value="SLC41_membr_dom"/>
</dbReference>
<proteinExistence type="inferred from homology"/>
<comment type="similarity">
    <text evidence="2 9">Belongs to the SLC41A transporter family.</text>
</comment>
<evidence type="ECO:0000256" key="3">
    <source>
        <dbReference type="ARBA" id="ARBA00022448"/>
    </source>
</evidence>
<dbReference type="CDD" id="cd04606">
    <property type="entry name" value="CBS_pair_Mg_transporter"/>
    <property type="match status" value="1"/>
</dbReference>
<dbReference type="SUPFAM" id="SSF161093">
    <property type="entry name" value="MgtE membrane domain-like"/>
    <property type="match status" value="1"/>
</dbReference>
<organism evidence="11 12">
    <name type="scientific">Nocardiopsis gilva YIM 90087</name>
    <dbReference type="NCBI Taxonomy" id="1235441"/>
    <lineage>
        <taxon>Bacteria</taxon>
        <taxon>Bacillati</taxon>
        <taxon>Actinomycetota</taxon>
        <taxon>Actinomycetes</taxon>
        <taxon>Streptosporangiales</taxon>
        <taxon>Nocardiopsidaceae</taxon>
        <taxon>Nocardiopsis</taxon>
    </lineage>
</organism>
<dbReference type="Pfam" id="PF01769">
    <property type="entry name" value="MgtE"/>
    <property type="match status" value="1"/>
</dbReference>
<dbReference type="AlphaFoldDB" id="A0A223S9B7"/>
<dbReference type="InterPro" id="IPR006669">
    <property type="entry name" value="MgtE_transporter"/>
</dbReference>
<gene>
    <name evidence="11" type="primary">mgtE</name>
    <name evidence="11" type="ORF">CDO52_19535</name>
</gene>
<feature type="transmembrane region" description="Helical" evidence="9">
    <location>
        <begin position="282"/>
        <end position="302"/>
    </location>
</feature>
<dbReference type="InterPro" id="IPR006668">
    <property type="entry name" value="Mg_transptr_MgtE_intracell_dom"/>
</dbReference>
<evidence type="ECO:0000256" key="7">
    <source>
        <dbReference type="ARBA" id="ARBA00023136"/>
    </source>
</evidence>
<evidence type="ECO:0000313" key="11">
    <source>
        <dbReference type="EMBL" id="ASU84701.1"/>
    </source>
</evidence>
<reference evidence="11 12" key="1">
    <citation type="submission" date="2017-08" db="EMBL/GenBank/DDBJ databases">
        <title>The complete genome sequence of Nocardiopsis gilva YIM 90087.</title>
        <authorList>
            <person name="Yin M."/>
            <person name="Tang S."/>
        </authorList>
    </citation>
    <scope>NUCLEOTIDE SEQUENCE [LARGE SCALE GENOMIC DNA]</scope>
    <source>
        <strain evidence="11 12">YIM 90087</strain>
    </source>
</reference>
<protein>
    <recommendedName>
        <fullName evidence="9">Magnesium transporter MgtE</fullName>
    </recommendedName>
</protein>
<keyword evidence="9" id="KW-1003">Cell membrane</keyword>
<dbReference type="OrthoDB" id="9790355at2"/>
<feature type="transmembrane region" description="Helical" evidence="9">
    <location>
        <begin position="417"/>
        <end position="437"/>
    </location>
</feature>
<keyword evidence="8" id="KW-0129">CBS domain</keyword>
<evidence type="ECO:0000256" key="9">
    <source>
        <dbReference type="RuleBase" id="RU362011"/>
    </source>
</evidence>
<evidence type="ECO:0000256" key="8">
    <source>
        <dbReference type="PROSITE-ProRule" id="PRU00703"/>
    </source>
</evidence>
<dbReference type="PANTHER" id="PTHR41394:SF8">
    <property type="entry name" value="MAGNESIUM TRANSPORTER MGTE"/>
    <property type="match status" value="1"/>
</dbReference>
<keyword evidence="9" id="KW-0479">Metal-binding</keyword>
<dbReference type="Pfam" id="PF00571">
    <property type="entry name" value="CBS"/>
    <property type="match status" value="2"/>
</dbReference>
<feature type="transmembrane region" description="Helical" evidence="9">
    <location>
        <begin position="356"/>
        <end position="377"/>
    </location>
</feature>
<dbReference type="PANTHER" id="PTHR41394">
    <property type="entry name" value="MAGNESIUM TRANSPORTER MGTE"/>
    <property type="match status" value="1"/>
</dbReference>
<comment type="subunit">
    <text evidence="9">Homodimer.</text>
</comment>
<evidence type="ECO:0000256" key="2">
    <source>
        <dbReference type="ARBA" id="ARBA00009749"/>
    </source>
</evidence>
<dbReference type="SMART" id="SM00924">
    <property type="entry name" value="MgtE_N"/>
    <property type="match status" value="1"/>
</dbReference>
<feature type="transmembrane region" description="Helical" evidence="9">
    <location>
        <begin position="383"/>
        <end position="405"/>
    </location>
</feature>
<dbReference type="GO" id="GO:0005886">
    <property type="term" value="C:plasma membrane"/>
    <property type="evidence" value="ECO:0007669"/>
    <property type="project" value="UniProtKB-SubCell"/>
</dbReference>
<keyword evidence="7 9" id="KW-0472">Membrane</keyword>
<evidence type="ECO:0000256" key="4">
    <source>
        <dbReference type="ARBA" id="ARBA00022692"/>
    </source>
</evidence>
<dbReference type="InterPro" id="IPR036739">
    <property type="entry name" value="SLC41_membr_dom_sf"/>
</dbReference>
<comment type="function">
    <text evidence="9">Acts as a magnesium transporter.</text>
</comment>
<keyword evidence="12" id="KW-1185">Reference proteome</keyword>
<dbReference type="SMART" id="SM00116">
    <property type="entry name" value="CBS"/>
    <property type="match status" value="1"/>
</dbReference>
<sequence>MTLVRTSLRTILNEPRPDALERWFGDVTDPRERGEELARLDQERAARLAYLIGPPATARLVEPVDRNTAADFLGQLPLPTLIETIGRIRTDRAAAILREMPSPLVVEVLARLGRERSAPLRTVLAHPPTSAGAHMTPVFIALPADTPAEEAIERVRESAADGAVAFTLYVTGDDGELLGVVPFRALVLAPADRPVGELMRTRVIEVTAEADREEAARLLNAHDLAAIPVVADGRIVGVITADGVADIVEEEATEDAERQGGSAPLDVPYLHASPWKLWKKRILWLLVLFAAEAYTGTVLRHFEEELESAIALAFFIPLLIGTGGNTGTQITTTLIRAMATGEVALRDMGRVIRKEMGTGMLIAVAMAGAAMVRAWTLGVGPQVTLVVVLAVGAIVLWSALVSSILPLVLRRLGIDPAVVSAPFIATLVDGTGLIIYFEVAKLVLW</sequence>